<feature type="region of interest" description="Disordered" evidence="1">
    <location>
        <begin position="1"/>
        <end position="44"/>
    </location>
</feature>
<evidence type="ECO:0000313" key="3">
    <source>
        <dbReference type="Proteomes" id="UP000399805"/>
    </source>
</evidence>
<gene>
    <name evidence="2" type="ORF">AA23TX_03184</name>
</gene>
<name>A0A6I8LMQ2_9PSEU</name>
<proteinExistence type="predicted"/>
<accession>A0A6I8LMQ2</accession>
<protein>
    <submittedName>
        <fullName evidence="2">Uncharacterized protein</fullName>
    </submittedName>
</protein>
<evidence type="ECO:0000313" key="2">
    <source>
        <dbReference type="EMBL" id="VVJ18163.1"/>
    </source>
</evidence>
<organism evidence="2 3">
    <name type="scientific">Amycolatopsis camponoti</name>
    <dbReference type="NCBI Taxonomy" id="2606593"/>
    <lineage>
        <taxon>Bacteria</taxon>
        <taxon>Bacillati</taxon>
        <taxon>Actinomycetota</taxon>
        <taxon>Actinomycetes</taxon>
        <taxon>Pseudonocardiales</taxon>
        <taxon>Pseudonocardiaceae</taxon>
        <taxon>Amycolatopsis</taxon>
    </lineage>
</organism>
<sequence length="44" mass="4530">MRPSLARPRSPVISPEDEVAARGSAPGMRRLSARPAAGIGIMGS</sequence>
<dbReference type="EMBL" id="CABVGP010000001">
    <property type="protein sequence ID" value="VVJ18163.1"/>
    <property type="molecule type" value="Genomic_DNA"/>
</dbReference>
<evidence type="ECO:0000256" key="1">
    <source>
        <dbReference type="SAM" id="MobiDB-lite"/>
    </source>
</evidence>
<dbReference type="AlphaFoldDB" id="A0A6I8LMQ2"/>
<reference evidence="2 3" key="1">
    <citation type="submission" date="2019-09" db="EMBL/GenBank/DDBJ databases">
        <authorList>
            <person name="Leyn A S."/>
        </authorList>
    </citation>
    <scope>NUCLEOTIDE SEQUENCE [LARGE SCALE GENOMIC DNA]</scope>
    <source>
        <strain evidence="2">AA231_1</strain>
    </source>
</reference>
<dbReference type="Proteomes" id="UP000399805">
    <property type="component" value="Unassembled WGS sequence"/>
</dbReference>
<keyword evidence="3" id="KW-1185">Reference proteome</keyword>